<protein>
    <recommendedName>
        <fullName evidence="3">Glycosyl hydrolase</fullName>
    </recommendedName>
</protein>
<dbReference type="RefSeq" id="WP_193904996.1">
    <property type="nucleotide sequence ID" value="NZ_JADEXG010000005.1"/>
</dbReference>
<dbReference type="EMBL" id="JADEXG010000005">
    <property type="protein sequence ID" value="MBE9076332.1"/>
    <property type="molecule type" value="Genomic_DNA"/>
</dbReference>
<dbReference type="SUPFAM" id="SSF51445">
    <property type="entry name" value="(Trans)glycosidases"/>
    <property type="match status" value="1"/>
</dbReference>
<dbReference type="Gene3D" id="3.20.20.80">
    <property type="entry name" value="Glycosidases"/>
    <property type="match status" value="1"/>
</dbReference>
<keyword evidence="2" id="KW-1185">Reference proteome</keyword>
<proteinExistence type="predicted"/>
<comment type="caution">
    <text evidence="1">The sequence shown here is derived from an EMBL/GenBank/DDBJ whole genome shotgun (WGS) entry which is preliminary data.</text>
</comment>
<reference evidence="1" key="1">
    <citation type="submission" date="2020-10" db="EMBL/GenBank/DDBJ databases">
        <authorList>
            <person name="Castelo-Branco R."/>
            <person name="Eusebio N."/>
            <person name="Adriana R."/>
            <person name="Vieira A."/>
            <person name="Brugerolle De Fraissinette N."/>
            <person name="Rezende De Castro R."/>
            <person name="Schneider M.P."/>
            <person name="Vasconcelos V."/>
            <person name="Leao P.N."/>
        </authorList>
    </citation>
    <scope>NUCLEOTIDE SEQUENCE</scope>
    <source>
        <strain evidence="1">LEGE 07310</strain>
    </source>
</reference>
<dbReference type="InterPro" id="IPR017853">
    <property type="entry name" value="GH"/>
</dbReference>
<dbReference type="AlphaFoldDB" id="A0A8J7AVG1"/>
<accession>A0A8J7AVG1</accession>
<evidence type="ECO:0008006" key="3">
    <source>
        <dbReference type="Google" id="ProtNLM"/>
    </source>
</evidence>
<evidence type="ECO:0000313" key="1">
    <source>
        <dbReference type="EMBL" id="MBE9076332.1"/>
    </source>
</evidence>
<evidence type="ECO:0000313" key="2">
    <source>
        <dbReference type="Proteomes" id="UP000636505"/>
    </source>
</evidence>
<name>A0A8J7AVG1_9CYAN</name>
<gene>
    <name evidence="1" type="ORF">IQ241_03305</name>
</gene>
<sequence length="433" mass="48011">MQTVLATWIQRYKFLLMLLITVLFACNASLPSQSKFLTEPAKSANSFVDSAGVVVHLNYRNSAYKNYNNVIKPRLQELGIRHIRDGVTIEDTATQQKFIGLASVGIKSTLVMDPRDQPKASLAVDIAKAMPTSVEAVEGPNEWDVWDDLTYKERPFPEGVRIFQAELYDSIKGDLATAELDVLSPTVAYWNNANQLGEVDCDYGAMHSYAGGNPPGTDLEQHWIPSAKLICPAKPVIATESGWHNAISSTYGQPGVSEDAAGKYVPRLFLEYFNRGIRRAYINELINRYQNSGMEGNFGLLRWDGSPKPAFIALKNFIALIRDDVEGEFSPSALSYSISGGNSDVHHTLLQKHNGNFYLILWQEVRSFNLSSKRDILVTAQPVTVNLASTIRHGKLYYPLQSTTPEAEYTNPTSIDLEVSDAPLILELSPSTS</sequence>
<organism evidence="1 2">
    <name type="scientific">Vasconcelosia minhoensis LEGE 07310</name>
    <dbReference type="NCBI Taxonomy" id="915328"/>
    <lineage>
        <taxon>Bacteria</taxon>
        <taxon>Bacillati</taxon>
        <taxon>Cyanobacteriota</taxon>
        <taxon>Cyanophyceae</taxon>
        <taxon>Nodosilineales</taxon>
        <taxon>Cymatolegaceae</taxon>
        <taxon>Vasconcelosia</taxon>
        <taxon>Vasconcelosia minhoensis</taxon>
    </lineage>
</organism>
<dbReference type="Proteomes" id="UP000636505">
    <property type="component" value="Unassembled WGS sequence"/>
</dbReference>